<dbReference type="EMBL" id="VDEP01000036">
    <property type="protein sequence ID" value="KAA1136192.1"/>
    <property type="molecule type" value="Genomic_DNA"/>
</dbReference>
<accession>A0A5B0SEI2</accession>
<gene>
    <name evidence="2" type="ORF">PGTUg99_034755</name>
</gene>
<dbReference type="Proteomes" id="UP000325313">
    <property type="component" value="Unassembled WGS sequence"/>
</dbReference>
<organism evidence="2 3">
    <name type="scientific">Puccinia graminis f. sp. tritici</name>
    <dbReference type="NCBI Taxonomy" id="56615"/>
    <lineage>
        <taxon>Eukaryota</taxon>
        <taxon>Fungi</taxon>
        <taxon>Dikarya</taxon>
        <taxon>Basidiomycota</taxon>
        <taxon>Pucciniomycotina</taxon>
        <taxon>Pucciniomycetes</taxon>
        <taxon>Pucciniales</taxon>
        <taxon>Pucciniaceae</taxon>
        <taxon>Puccinia</taxon>
    </lineage>
</organism>
<feature type="region of interest" description="Disordered" evidence="1">
    <location>
        <begin position="54"/>
        <end position="80"/>
    </location>
</feature>
<comment type="caution">
    <text evidence="2">The sequence shown here is derived from an EMBL/GenBank/DDBJ whole genome shotgun (WGS) entry which is preliminary data.</text>
</comment>
<evidence type="ECO:0000313" key="3">
    <source>
        <dbReference type="Proteomes" id="UP000325313"/>
    </source>
</evidence>
<evidence type="ECO:0000256" key="1">
    <source>
        <dbReference type="SAM" id="MobiDB-lite"/>
    </source>
</evidence>
<reference evidence="2 3" key="1">
    <citation type="submission" date="2019-05" db="EMBL/GenBank/DDBJ databases">
        <title>Emergence of the Ug99 lineage of the wheat stem rust pathogen through somatic hybridization.</title>
        <authorList>
            <person name="Li F."/>
            <person name="Upadhyaya N.M."/>
            <person name="Sperschneider J."/>
            <person name="Matny O."/>
            <person name="Nguyen-Phuc H."/>
            <person name="Mago R."/>
            <person name="Raley C."/>
            <person name="Miller M.E."/>
            <person name="Silverstein K.A.T."/>
            <person name="Henningsen E."/>
            <person name="Hirsch C.D."/>
            <person name="Visser B."/>
            <person name="Pretorius Z.A."/>
            <person name="Steffenson B.J."/>
            <person name="Schwessinger B."/>
            <person name="Dodds P.N."/>
            <person name="Figueroa M."/>
        </authorList>
    </citation>
    <scope>NUCLEOTIDE SEQUENCE [LARGE SCALE GENOMIC DNA]</scope>
    <source>
        <strain evidence="2 3">Ug99</strain>
    </source>
</reference>
<sequence length="80" mass="8988">MRMINEDGRGDNSFYTTSKSIFFELTVSLKTVQDWHSQNNQKGQGGTVLEKTLARAARRKKRQVTKGSLAEDGDKLNQAV</sequence>
<proteinExistence type="predicted"/>
<dbReference type="AlphaFoldDB" id="A0A5B0SEI2"/>
<name>A0A5B0SEI2_PUCGR</name>
<protein>
    <submittedName>
        <fullName evidence="2">Uncharacterized protein</fullName>
    </submittedName>
</protein>
<evidence type="ECO:0000313" key="2">
    <source>
        <dbReference type="EMBL" id="KAA1136192.1"/>
    </source>
</evidence>